<dbReference type="GO" id="GO:0000398">
    <property type="term" value="P:mRNA splicing, via spliceosome"/>
    <property type="evidence" value="ECO:0007669"/>
    <property type="project" value="InterPro"/>
</dbReference>
<dbReference type="Proteomes" id="UP001454036">
    <property type="component" value="Unassembled WGS sequence"/>
</dbReference>
<gene>
    <name evidence="2" type="ORF">LIER_34674</name>
</gene>
<dbReference type="EMBL" id="BAABME010014663">
    <property type="protein sequence ID" value="GAA0187386.1"/>
    <property type="molecule type" value="Genomic_DNA"/>
</dbReference>
<accession>A0AAV3S058</accession>
<proteinExistence type="predicted"/>
<dbReference type="AlphaFoldDB" id="A0AAV3S058"/>
<sequence length="169" mass="19416">MHGYGGDGDHDHISKGRPLQICPVPFSPLLLIDKSFSYNKIQQEPLRLTVLKLDGTSFEIYVAKNGTVADLKDAVETAFCYSPQTVSWSHVWGNFCLCYDGYKLLSDNDYISGYEIQDGDQIKFVRHVSDVNRIRKTRSERDVRDLEALNLREIISRRGEETEERYSFS</sequence>
<dbReference type="Gene3D" id="3.10.20.90">
    <property type="entry name" value="Phosphatidylinositol 3-kinase Catalytic Subunit, Chain A, domain 1"/>
    <property type="match status" value="1"/>
</dbReference>
<dbReference type="InterPro" id="IPR040610">
    <property type="entry name" value="SNRNP25_ubiquitin"/>
</dbReference>
<evidence type="ECO:0000259" key="1">
    <source>
        <dbReference type="Pfam" id="PF18036"/>
    </source>
</evidence>
<dbReference type="InterPro" id="IPR029071">
    <property type="entry name" value="Ubiquitin-like_domsf"/>
</dbReference>
<name>A0AAV3S058_LITER</name>
<feature type="domain" description="SNRNP25 ubiquitin-like" evidence="1">
    <location>
        <begin position="46"/>
        <end position="128"/>
    </location>
</feature>
<reference evidence="2 3" key="1">
    <citation type="submission" date="2024-01" db="EMBL/GenBank/DDBJ databases">
        <title>The complete chloroplast genome sequence of Lithospermum erythrorhizon: insights into the phylogenetic relationship among Boraginaceae species and the maternal lineages of purple gromwells.</title>
        <authorList>
            <person name="Okada T."/>
            <person name="Watanabe K."/>
        </authorList>
    </citation>
    <scope>NUCLEOTIDE SEQUENCE [LARGE SCALE GENOMIC DNA]</scope>
</reference>
<evidence type="ECO:0000313" key="2">
    <source>
        <dbReference type="EMBL" id="GAA0187386.1"/>
    </source>
</evidence>
<protein>
    <recommendedName>
        <fullName evidence="1">SNRNP25 ubiquitin-like domain-containing protein</fullName>
    </recommendedName>
</protein>
<dbReference type="PANTHER" id="PTHR14942:SF9">
    <property type="entry name" value="OS02G0188500 PROTEIN"/>
    <property type="match status" value="1"/>
</dbReference>
<dbReference type="CDD" id="cd17058">
    <property type="entry name" value="Ubl_SNRNP25"/>
    <property type="match status" value="1"/>
</dbReference>
<dbReference type="SUPFAM" id="SSF54236">
    <property type="entry name" value="Ubiquitin-like"/>
    <property type="match status" value="1"/>
</dbReference>
<dbReference type="Pfam" id="PF18036">
    <property type="entry name" value="Ubiquitin_4"/>
    <property type="match status" value="1"/>
</dbReference>
<comment type="caution">
    <text evidence="2">The sequence shown here is derived from an EMBL/GenBank/DDBJ whole genome shotgun (WGS) entry which is preliminary data.</text>
</comment>
<keyword evidence="3" id="KW-1185">Reference proteome</keyword>
<organism evidence="2 3">
    <name type="scientific">Lithospermum erythrorhizon</name>
    <name type="common">Purple gromwell</name>
    <name type="synonym">Lithospermum officinale var. erythrorhizon</name>
    <dbReference type="NCBI Taxonomy" id="34254"/>
    <lineage>
        <taxon>Eukaryota</taxon>
        <taxon>Viridiplantae</taxon>
        <taxon>Streptophyta</taxon>
        <taxon>Embryophyta</taxon>
        <taxon>Tracheophyta</taxon>
        <taxon>Spermatophyta</taxon>
        <taxon>Magnoliopsida</taxon>
        <taxon>eudicotyledons</taxon>
        <taxon>Gunneridae</taxon>
        <taxon>Pentapetalae</taxon>
        <taxon>asterids</taxon>
        <taxon>lamiids</taxon>
        <taxon>Boraginales</taxon>
        <taxon>Boraginaceae</taxon>
        <taxon>Boraginoideae</taxon>
        <taxon>Lithospermeae</taxon>
        <taxon>Lithospermum</taxon>
    </lineage>
</organism>
<dbReference type="InterPro" id="IPR039690">
    <property type="entry name" value="SNRNP25"/>
</dbReference>
<evidence type="ECO:0000313" key="3">
    <source>
        <dbReference type="Proteomes" id="UP001454036"/>
    </source>
</evidence>
<dbReference type="PANTHER" id="PTHR14942">
    <property type="entry name" value="U11/U12 SMALL NUCLEAR RIBONUCLEOPROTEIN 25 KDA PROTEIN"/>
    <property type="match status" value="1"/>
</dbReference>